<dbReference type="InterPro" id="IPR001647">
    <property type="entry name" value="HTH_TetR"/>
</dbReference>
<dbReference type="RefSeq" id="WP_345388122.1">
    <property type="nucleotide sequence ID" value="NZ_BAABHG010000002.1"/>
</dbReference>
<dbReference type="PANTHER" id="PTHR30055:SF234">
    <property type="entry name" value="HTH-TYPE TRANSCRIPTIONAL REGULATOR BETI"/>
    <property type="match status" value="1"/>
</dbReference>
<dbReference type="InterPro" id="IPR050109">
    <property type="entry name" value="HTH-type_TetR-like_transc_reg"/>
</dbReference>
<keyword evidence="2 4" id="KW-0238">DNA-binding</keyword>
<keyword evidence="7" id="KW-1185">Reference proteome</keyword>
<comment type="caution">
    <text evidence="6">The sequence shown here is derived from an EMBL/GenBank/DDBJ whole genome shotgun (WGS) entry which is preliminary data.</text>
</comment>
<protein>
    <submittedName>
        <fullName evidence="6">TetR/AcrR family transcriptional regulator</fullName>
    </submittedName>
</protein>
<dbReference type="PROSITE" id="PS50977">
    <property type="entry name" value="HTH_TETR_2"/>
    <property type="match status" value="1"/>
</dbReference>
<evidence type="ECO:0000256" key="1">
    <source>
        <dbReference type="ARBA" id="ARBA00023015"/>
    </source>
</evidence>
<evidence type="ECO:0000256" key="2">
    <source>
        <dbReference type="ARBA" id="ARBA00023125"/>
    </source>
</evidence>
<organism evidence="6 7">
    <name type="scientific">Amycolatopsis samaneae</name>
    <dbReference type="NCBI Taxonomy" id="664691"/>
    <lineage>
        <taxon>Bacteria</taxon>
        <taxon>Bacillati</taxon>
        <taxon>Actinomycetota</taxon>
        <taxon>Actinomycetes</taxon>
        <taxon>Pseudonocardiales</taxon>
        <taxon>Pseudonocardiaceae</taxon>
        <taxon>Amycolatopsis</taxon>
    </lineage>
</organism>
<dbReference type="InterPro" id="IPR036271">
    <property type="entry name" value="Tet_transcr_reg_TetR-rel_C_sf"/>
</dbReference>
<sequence>MSEKTPPPGRRRRADAERSAAAILAAAMTVFARRPDAGLEDVAAAAGVSRQTVYAHYPSRDALLRAVVDRITEETVAVLDAARLDEGPATGALLRFLDVSWRGFERYPLLRALPPVDAETDRARHEPVLARLSGLVRRGQASGEFDPEPSPDWLLAATVALGHAAGERVTAGRATADAALAELHRAVLRVFGAGKPG</sequence>
<dbReference type="SUPFAM" id="SSF48498">
    <property type="entry name" value="Tetracyclin repressor-like, C-terminal domain"/>
    <property type="match status" value="1"/>
</dbReference>
<reference evidence="7" key="1">
    <citation type="journal article" date="2019" name="Int. J. Syst. Evol. Microbiol.">
        <title>The Global Catalogue of Microorganisms (GCM) 10K type strain sequencing project: providing services to taxonomists for standard genome sequencing and annotation.</title>
        <authorList>
            <consortium name="The Broad Institute Genomics Platform"/>
            <consortium name="The Broad Institute Genome Sequencing Center for Infectious Disease"/>
            <person name="Wu L."/>
            <person name="Ma J."/>
        </authorList>
    </citation>
    <scope>NUCLEOTIDE SEQUENCE [LARGE SCALE GENOMIC DNA]</scope>
    <source>
        <strain evidence="7">CGMCC 4.7643</strain>
    </source>
</reference>
<proteinExistence type="predicted"/>
<evidence type="ECO:0000256" key="3">
    <source>
        <dbReference type="ARBA" id="ARBA00023163"/>
    </source>
</evidence>
<dbReference type="Proteomes" id="UP001597419">
    <property type="component" value="Unassembled WGS sequence"/>
</dbReference>
<evidence type="ECO:0000313" key="6">
    <source>
        <dbReference type="EMBL" id="MFD2458409.1"/>
    </source>
</evidence>
<feature type="DNA-binding region" description="H-T-H motif" evidence="4">
    <location>
        <begin position="38"/>
        <end position="57"/>
    </location>
</feature>
<keyword evidence="3" id="KW-0804">Transcription</keyword>
<accession>A0ABW5GE82</accession>
<dbReference type="Pfam" id="PF00440">
    <property type="entry name" value="TetR_N"/>
    <property type="match status" value="1"/>
</dbReference>
<keyword evidence="1" id="KW-0805">Transcription regulation</keyword>
<gene>
    <name evidence="6" type="ORF">ACFSYJ_07360</name>
</gene>
<evidence type="ECO:0000259" key="5">
    <source>
        <dbReference type="PROSITE" id="PS50977"/>
    </source>
</evidence>
<feature type="domain" description="HTH tetR-type" evidence="5">
    <location>
        <begin position="17"/>
        <end position="75"/>
    </location>
</feature>
<dbReference type="InterPro" id="IPR009057">
    <property type="entry name" value="Homeodomain-like_sf"/>
</dbReference>
<evidence type="ECO:0000256" key="4">
    <source>
        <dbReference type="PROSITE-ProRule" id="PRU00335"/>
    </source>
</evidence>
<dbReference type="PANTHER" id="PTHR30055">
    <property type="entry name" value="HTH-TYPE TRANSCRIPTIONAL REGULATOR RUTR"/>
    <property type="match status" value="1"/>
</dbReference>
<dbReference type="SUPFAM" id="SSF46689">
    <property type="entry name" value="Homeodomain-like"/>
    <property type="match status" value="1"/>
</dbReference>
<evidence type="ECO:0000313" key="7">
    <source>
        <dbReference type="Proteomes" id="UP001597419"/>
    </source>
</evidence>
<dbReference type="EMBL" id="JBHUKU010000004">
    <property type="protein sequence ID" value="MFD2458409.1"/>
    <property type="molecule type" value="Genomic_DNA"/>
</dbReference>
<dbReference type="Gene3D" id="1.10.357.10">
    <property type="entry name" value="Tetracycline Repressor, domain 2"/>
    <property type="match status" value="1"/>
</dbReference>
<name>A0ABW5GE82_9PSEU</name>